<sequence>MEKELVGLSIEDDEDEAWEIQAPDLGMSQTMNADKQFPFRLFYEIDIDCVLEGGLWTFNTHLLLVHDLLHSLFLEAMAQQFCNFIGLFVDYDANTITRGFRNYMRIRVMVDVRVMTYERLSLFCFLCGRLCSFSTLRLRKCRREIFVNHMCT</sequence>
<protein>
    <recommendedName>
        <fullName evidence="3">DUF4283 domain-containing protein</fullName>
    </recommendedName>
</protein>
<evidence type="ECO:0000313" key="2">
    <source>
        <dbReference type="Proteomes" id="UP000593572"/>
    </source>
</evidence>
<dbReference type="AlphaFoldDB" id="A0A7J8M575"/>
<accession>A0A7J8M575</accession>
<evidence type="ECO:0000313" key="1">
    <source>
        <dbReference type="EMBL" id="MBA0559824.1"/>
    </source>
</evidence>
<proteinExistence type="predicted"/>
<keyword evidence="2" id="KW-1185">Reference proteome</keyword>
<organism evidence="1 2">
    <name type="scientific">Gossypium lobatum</name>
    <dbReference type="NCBI Taxonomy" id="34289"/>
    <lineage>
        <taxon>Eukaryota</taxon>
        <taxon>Viridiplantae</taxon>
        <taxon>Streptophyta</taxon>
        <taxon>Embryophyta</taxon>
        <taxon>Tracheophyta</taxon>
        <taxon>Spermatophyta</taxon>
        <taxon>Magnoliopsida</taxon>
        <taxon>eudicotyledons</taxon>
        <taxon>Gunneridae</taxon>
        <taxon>Pentapetalae</taxon>
        <taxon>rosids</taxon>
        <taxon>malvids</taxon>
        <taxon>Malvales</taxon>
        <taxon>Malvaceae</taxon>
        <taxon>Malvoideae</taxon>
        <taxon>Gossypium</taxon>
    </lineage>
</organism>
<gene>
    <name evidence="1" type="ORF">Golob_016768</name>
</gene>
<evidence type="ECO:0008006" key="3">
    <source>
        <dbReference type="Google" id="ProtNLM"/>
    </source>
</evidence>
<dbReference type="EMBL" id="JABEZX010000007">
    <property type="protein sequence ID" value="MBA0559824.1"/>
    <property type="molecule type" value="Genomic_DNA"/>
</dbReference>
<comment type="caution">
    <text evidence="1">The sequence shown here is derived from an EMBL/GenBank/DDBJ whole genome shotgun (WGS) entry which is preliminary data.</text>
</comment>
<reference evidence="1 2" key="1">
    <citation type="journal article" date="2019" name="Genome Biol. Evol.">
        <title>Insights into the evolution of the New World diploid cottons (Gossypium, subgenus Houzingenia) based on genome sequencing.</title>
        <authorList>
            <person name="Grover C.E."/>
            <person name="Arick M.A. 2nd"/>
            <person name="Thrash A."/>
            <person name="Conover J.L."/>
            <person name="Sanders W.S."/>
            <person name="Peterson D.G."/>
            <person name="Frelichowski J.E."/>
            <person name="Scheffler J.A."/>
            <person name="Scheffler B.E."/>
            <person name="Wendel J.F."/>
        </authorList>
    </citation>
    <scope>NUCLEOTIDE SEQUENCE [LARGE SCALE GENOMIC DNA]</scope>
    <source>
        <strain evidence="1">157</strain>
        <tissue evidence="1">Leaf</tissue>
    </source>
</reference>
<dbReference type="Proteomes" id="UP000593572">
    <property type="component" value="Unassembled WGS sequence"/>
</dbReference>
<name>A0A7J8M575_9ROSI</name>